<gene>
    <name evidence="2" type="ORF">LEL_06307</name>
</gene>
<dbReference type="GO" id="GO:0005737">
    <property type="term" value="C:cytoplasm"/>
    <property type="evidence" value="ECO:0007669"/>
    <property type="project" value="TreeGrafter"/>
</dbReference>
<protein>
    <submittedName>
        <fullName evidence="2">NAD(P)-binding domain protein</fullName>
    </submittedName>
</protein>
<evidence type="ECO:0000256" key="1">
    <source>
        <dbReference type="ARBA" id="ARBA00006484"/>
    </source>
</evidence>
<dbReference type="InterPro" id="IPR002347">
    <property type="entry name" value="SDR_fam"/>
</dbReference>
<dbReference type="AlphaFoldDB" id="A0A168GL38"/>
<proteinExistence type="inferred from homology"/>
<dbReference type="PANTHER" id="PTHR43544">
    <property type="entry name" value="SHORT-CHAIN DEHYDROGENASE/REDUCTASE"/>
    <property type="match status" value="1"/>
</dbReference>
<sequence>MAEKTVVFITGANTGIGYETVRALVGQTARAYHVFLGSRSVEKGNEATSALRAEFPETSSVIEVIQIDISSDESINAAYETVKAGPGYIDVLVNNAGHSLEFKMAKGEYTMREAWNQMYDVNVTGTQILTHTFVPLLLQSKTKDARLLFLTSGLAQLETMHKTYYPGPPPAAGWPKQNAMSPDGYRSSKTALNMMMLAWHWNLKEDGVKVWSISPGFLATNLGGAKEMLKARGAGDPSVGGVLIKKVIEGERDGDVGKVVDGQGVQSF</sequence>
<comment type="caution">
    <text evidence="2">The sequence shown here is derived from an EMBL/GenBank/DDBJ whole genome shotgun (WGS) entry which is preliminary data.</text>
</comment>
<evidence type="ECO:0000313" key="3">
    <source>
        <dbReference type="Proteomes" id="UP000076881"/>
    </source>
</evidence>
<name>A0A168GL38_CORDF</name>
<dbReference type="GO" id="GO:0019748">
    <property type="term" value="P:secondary metabolic process"/>
    <property type="evidence" value="ECO:0007669"/>
    <property type="project" value="TreeGrafter"/>
</dbReference>
<dbReference type="Pfam" id="PF00106">
    <property type="entry name" value="adh_short"/>
    <property type="match status" value="1"/>
</dbReference>
<reference evidence="2 3" key="1">
    <citation type="journal article" date="2016" name="Genome Biol. Evol.">
        <title>Divergent and convergent evolution of fungal pathogenicity.</title>
        <authorList>
            <person name="Shang Y."/>
            <person name="Xiao G."/>
            <person name="Zheng P."/>
            <person name="Cen K."/>
            <person name="Zhan S."/>
            <person name="Wang C."/>
        </authorList>
    </citation>
    <scope>NUCLEOTIDE SEQUENCE [LARGE SCALE GENOMIC DNA]</scope>
    <source>
        <strain evidence="2 3">RCEF 1005</strain>
    </source>
</reference>
<dbReference type="Proteomes" id="UP000076881">
    <property type="component" value="Unassembled WGS sequence"/>
</dbReference>
<dbReference type="EMBL" id="AZHF01000004">
    <property type="protein sequence ID" value="OAA76623.1"/>
    <property type="molecule type" value="Genomic_DNA"/>
</dbReference>
<dbReference type="GO" id="GO:0016491">
    <property type="term" value="F:oxidoreductase activity"/>
    <property type="evidence" value="ECO:0007669"/>
    <property type="project" value="TreeGrafter"/>
</dbReference>
<dbReference type="PANTHER" id="PTHR43544:SF32">
    <property type="entry name" value="CHAIN DEHYDROGENASE, PUTATIVE (AFU_ORTHOLOGUE AFUA_5G01530)-RELATED"/>
    <property type="match status" value="1"/>
</dbReference>
<evidence type="ECO:0000313" key="2">
    <source>
        <dbReference type="EMBL" id="OAA76623.1"/>
    </source>
</evidence>
<dbReference type="Gene3D" id="3.40.50.720">
    <property type="entry name" value="NAD(P)-binding Rossmann-like Domain"/>
    <property type="match status" value="1"/>
</dbReference>
<dbReference type="InterPro" id="IPR051468">
    <property type="entry name" value="Fungal_SecMetab_SDRs"/>
</dbReference>
<dbReference type="OrthoDB" id="1933717at2759"/>
<organism evidence="2 3">
    <name type="scientific">Akanthomyces lecanii RCEF 1005</name>
    <dbReference type="NCBI Taxonomy" id="1081108"/>
    <lineage>
        <taxon>Eukaryota</taxon>
        <taxon>Fungi</taxon>
        <taxon>Dikarya</taxon>
        <taxon>Ascomycota</taxon>
        <taxon>Pezizomycotina</taxon>
        <taxon>Sordariomycetes</taxon>
        <taxon>Hypocreomycetidae</taxon>
        <taxon>Hypocreales</taxon>
        <taxon>Cordycipitaceae</taxon>
        <taxon>Akanthomyces</taxon>
        <taxon>Cordyceps confragosa</taxon>
    </lineage>
</organism>
<dbReference type="PRINTS" id="PR00081">
    <property type="entry name" value="GDHRDH"/>
</dbReference>
<dbReference type="SUPFAM" id="SSF51735">
    <property type="entry name" value="NAD(P)-binding Rossmann-fold domains"/>
    <property type="match status" value="1"/>
</dbReference>
<keyword evidence="3" id="KW-1185">Reference proteome</keyword>
<dbReference type="InterPro" id="IPR036291">
    <property type="entry name" value="NAD(P)-bd_dom_sf"/>
</dbReference>
<comment type="similarity">
    <text evidence="1">Belongs to the short-chain dehydrogenases/reductases (SDR) family.</text>
</comment>
<accession>A0A168GL38</accession>